<reference evidence="1" key="1">
    <citation type="submission" date="2023-06" db="EMBL/GenBank/DDBJ databases">
        <authorList>
            <consortium name="Lawrence Berkeley National Laboratory"/>
            <person name="Ahrendt S."/>
            <person name="Sahu N."/>
            <person name="Indic B."/>
            <person name="Wong-Bajracharya J."/>
            <person name="Merenyi Z."/>
            <person name="Ke H.-M."/>
            <person name="Monk M."/>
            <person name="Kocsube S."/>
            <person name="Drula E."/>
            <person name="Lipzen A."/>
            <person name="Balint B."/>
            <person name="Henrissat B."/>
            <person name="Andreopoulos B."/>
            <person name="Martin F.M."/>
            <person name="Harder C.B."/>
            <person name="Rigling D."/>
            <person name="Ford K.L."/>
            <person name="Foster G.D."/>
            <person name="Pangilinan J."/>
            <person name="Papanicolaou A."/>
            <person name="Barry K."/>
            <person name="LaButti K."/>
            <person name="Viragh M."/>
            <person name="Koriabine M."/>
            <person name="Yan M."/>
            <person name="Riley R."/>
            <person name="Champramary S."/>
            <person name="Plett K.L."/>
            <person name="Tsai I.J."/>
            <person name="Slot J."/>
            <person name="Sipos G."/>
            <person name="Plett J."/>
            <person name="Nagy L.G."/>
            <person name="Grigoriev I.V."/>
        </authorList>
    </citation>
    <scope>NUCLEOTIDE SEQUENCE</scope>
    <source>
        <strain evidence="1">FPL87.14</strain>
    </source>
</reference>
<evidence type="ECO:0000313" key="2">
    <source>
        <dbReference type="Proteomes" id="UP001175226"/>
    </source>
</evidence>
<evidence type="ECO:0000313" key="1">
    <source>
        <dbReference type="EMBL" id="KAK0456856.1"/>
    </source>
</evidence>
<gene>
    <name evidence="1" type="ORF">EV421DRAFT_1887015</name>
</gene>
<accession>A0AA39N3J4</accession>
<keyword evidence="2" id="KW-1185">Reference proteome</keyword>
<sequence length="603" mass="67280">MVANVGTSTPWNSGIWIGGSSSLGGSTWTCLGRLCCGLLGLVITLGFALTFLAGGGGCVLATQFPLQSKSIDWDLDSQPNINATGHLVFDTVNSFLQHWPNTRYRNGHSLVPGIIPVGTLLYHGRADSNVPTEPQWVATDPEHSYVFCRGNTTTGCWQLTLVVTRALNVVYFDGSGAAKLVNGPLETQDIVAWGRITPENIRAEYERIADLCTWGQKFGVDGFLSEIMLCDFAAGVEVLSFLQLSADNPQFPLPPHRGPQHFESIPQPGRRPVFSPSVTLSHFEVLHAGSWHNRYPGDTRIQLDLARMVSFYDTSIAPSLISRRFGQERLYHHIGGASQFDIQRALNRLETAVQTPHGGGSGVDWKTLVQVIVERYQDRFEMVQYLLNITSSENKVQMTKKVQTQLRVMLQPYLLHSVAPSVPKAASMIYSWAVPIYKLCATSHTLYIVSSPVLTSKLTESEHLILDAVMETNREICRVITRMWAKGVLSGFDDMLPYSVDQAKETESVLSEWRIQLDTLMGWLDWSVWVKCKPACGPEEICYLPTWPFFGRTFPGFPGGGEGPEWRKPPGRHNIIVTEDEGIDDGWERPEPKCLRRFEPYSF</sequence>
<proteinExistence type="predicted"/>
<name>A0AA39N3J4_9AGAR</name>
<dbReference type="PANTHER" id="PTHR35204:SF1">
    <property type="entry name" value="ENTEROTOXIN"/>
    <property type="match status" value="1"/>
</dbReference>
<dbReference type="AlphaFoldDB" id="A0AA39N3J4"/>
<organism evidence="1 2">
    <name type="scientific">Armillaria borealis</name>
    <dbReference type="NCBI Taxonomy" id="47425"/>
    <lineage>
        <taxon>Eukaryota</taxon>
        <taxon>Fungi</taxon>
        <taxon>Dikarya</taxon>
        <taxon>Basidiomycota</taxon>
        <taxon>Agaricomycotina</taxon>
        <taxon>Agaricomycetes</taxon>
        <taxon>Agaricomycetidae</taxon>
        <taxon>Agaricales</taxon>
        <taxon>Marasmiineae</taxon>
        <taxon>Physalacriaceae</taxon>
        <taxon>Armillaria</taxon>
    </lineage>
</organism>
<dbReference type="PANTHER" id="PTHR35204">
    <property type="entry name" value="YALI0A21131P"/>
    <property type="match status" value="1"/>
</dbReference>
<dbReference type="InterPro" id="IPR038921">
    <property type="entry name" value="YOR389W-like"/>
</dbReference>
<dbReference type="EMBL" id="JAUEPT010000001">
    <property type="protein sequence ID" value="KAK0456856.1"/>
    <property type="molecule type" value="Genomic_DNA"/>
</dbReference>
<comment type="caution">
    <text evidence="1">The sequence shown here is derived from an EMBL/GenBank/DDBJ whole genome shotgun (WGS) entry which is preliminary data.</text>
</comment>
<protein>
    <submittedName>
        <fullName evidence="1">Uncharacterized protein</fullName>
    </submittedName>
</protein>
<dbReference type="Proteomes" id="UP001175226">
    <property type="component" value="Unassembled WGS sequence"/>
</dbReference>